<evidence type="ECO:0000256" key="7">
    <source>
        <dbReference type="ARBA" id="ARBA00022892"/>
    </source>
</evidence>
<proteinExistence type="inferred from homology"/>
<keyword evidence="7" id="KW-0931">ER-Golgi transport</keyword>
<comment type="caution">
    <text evidence="10">The sequence shown here is derived from an EMBL/GenBank/DDBJ whole genome shotgun (WGS) entry which is preliminary data.</text>
</comment>
<sequence length="257" mass="28617">MEDGSDEHLQMFNIVGLGERNHVGGIYPMDTSRETNLAFLITVVWSRLDFGTATNPNGVIVGGCEGGVIQVYSASKLLSGENALMAQQVNHNGAVRSMDFNPYQNKLLVSGASESEIYIWDLNNTVASMTPGTKAQPFEDADNLEMISYIGTIYDHSFQTDDSKPFREGVIRLLNLVHIVRDEWNSNVLYVEMDARGDIEDNSMIGDFIANAQVGMLETTYCKCHQQLAELLNREVYAKRKMHLAALADAFSYNVPY</sequence>
<organism evidence="10 11">
    <name type="scientific">Culex pipiens pipiens</name>
    <name type="common">Northern house mosquito</name>
    <dbReference type="NCBI Taxonomy" id="38569"/>
    <lineage>
        <taxon>Eukaryota</taxon>
        <taxon>Metazoa</taxon>
        <taxon>Ecdysozoa</taxon>
        <taxon>Arthropoda</taxon>
        <taxon>Hexapoda</taxon>
        <taxon>Insecta</taxon>
        <taxon>Pterygota</taxon>
        <taxon>Neoptera</taxon>
        <taxon>Endopterygota</taxon>
        <taxon>Diptera</taxon>
        <taxon>Nematocera</taxon>
        <taxon>Culicoidea</taxon>
        <taxon>Culicidae</taxon>
        <taxon>Culicinae</taxon>
        <taxon>Culicini</taxon>
        <taxon>Culex</taxon>
        <taxon>Culex</taxon>
    </lineage>
</organism>
<dbReference type="PROSITE" id="PS50294">
    <property type="entry name" value="WD_REPEATS_REGION"/>
    <property type="match status" value="1"/>
</dbReference>
<keyword evidence="11" id="KW-1185">Reference proteome</keyword>
<dbReference type="Gene3D" id="2.130.10.10">
    <property type="entry name" value="YVTN repeat-like/Quinoprotein amine dehydrogenase"/>
    <property type="match status" value="1"/>
</dbReference>
<evidence type="ECO:0000256" key="6">
    <source>
        <dbReference type="ARBA" id="ARBA00022824"/>
    </source>
</evidence>
<evidence type="ECO:0000256" key="9">
    <source>
        <dbReference type="PROSITE-ProRule" id="PRU00221"/>
    </source>
</evidence>
<gene>
    <name evidence="10" type="ORF">pipiens_008531</name>
</gene>
<keyword evidence="4 9" id="KW-0853">WD repeat</keyword>
<dbReference type="SMART" id="SM00320">
    <property type="entry name" value="WD40"/>
    <property type="match status" value="1"/>
</dbReference>
<evidence type="ECO:0000256" key="1">
    <source>
        <dbReference type="ARBA" id="ARBA00004240"/>
    </source>
</evidence>
<dbReference type="InterPro" id="IPR001680">
    <property type="entry name" value="WD40_rpt"/>
</dbReference>
<name>A0ABD1DHC0_CULPP</name>
<evidence type="ECO:0000256" key="2">
    <source>
        <dbReference type="ARBA" id="ARBA00009358"/>
    </source>
</evidence>
<evidence type="ECO:0000256" key="3">
    <source>
        <dbReference type="ARBA" id="ARBA00022448"/>
    </source>
</evidence>
<dbReference type="InterPro" id="IPR036322">
    <property type="entry name" value="WD40_repeat_dom_sf"/>
</dbReference>
<dbReference type="SUPFAM" id="SSF50978">
    <property type="entry name" value="WD40 repeat-like"/>
    <property type="match status" value="1"/>
</dbReference>
<evidence type="ECO:0000256" key="5">
    <source>
        <dbReference type="ARBA" id="ARBA00022737"/>
    </source>
</evidence>
<evidence type="ECO:0000313" key="11">
    <source>
        <dbReference type="Proteomes" id="UP001562425"/>
    </source>
</evidence>
<dbReference type="PROSITE" id="PS50082">
    <property type="entry name" value="WD_REPEATS_2"/>
    <property type="match status" value="1"/>
</dbReference>
<evidence type="ECO:0000313" key="10">
    <source>
        <dbReference type="EMBL" id="KAL1399001.1"/>
    </source>
</evidence>
<evidence type="ECO:0000256" key="4">
    <source>
        <dbReference type="ARBA" id="ARBA00022574"/>
    </source>
</evidence>
<reference evidence="10 11" key="1">
    <citation type="submission" date="2024-05" db="EMBL/GenBank/DDBJ databases">
        <title>Culex pipiens pipiens assembly and annotation.</title>
        <authorList>
            <person name="Alout H."/>
            <person name="Durand T."/>
        </authorList>
    </citation>
    <scope>NUCLEOTIDE SEQUENCE [LARGE SCALE GENOMIC DNA]</scope>
    <source>
        <strain evidence="10">HA-2024</strain>
        <tissue evidence="10">Whole body</tissue>
    </source>
</reference>
<dbReference type="PANTHER" id="PTHR13923:SF11">
    <property type="entry name" value="SECRETORY 31, ISOFORM D"/>
    <property type="match status" value="1"/>
</dbReference>
<dbReference type="GO" id="GO:0005783">
    <property type="term" value="C:endoplasmic reticulum"/>
    <property type="evidence" value="ECO:0007669"/>
    <property type="project" value="UniProtKB-SubCell"/>
</dbReference>
<comment type="subcellular location">
    <subcellularLocation>
        <location evidence="1">Endoplasmic reticulum</location>
    </subcellularLocation>
</comment>
<feature type="repeat" description="WD" evidence="9">
    <location>
        <begin position="88"/>
        <end position="130"/>
    </location>
</feature>
<dbReference type="InterPro" id="IPR040251">
    <property type="entry name" value="SEC31-like"/>
</dbReference>
<dbReference type="PANTHER" id="PTHR13923">
    <property type="entry name" value="SEC31-RELATED PROTEIN"/>
    <property type="match status" value="1"/>
</dbReference>
<accession>A0ABD1DHC0</accession>
<dbReference type="EMBL" id="JBEHCU010005686">
    <property type="protein sequence ID" value="KAL1399001.1"/>
    <property type="molecule type" value="Genomic_DNA"/>
</dbReference>
<dbReference type="InterPro" id="IPR015943">
    <property type="entry name" value="WD40/YVTN_repeat-like_dom_sf"/>
</dbReference>
<dbReference type="GO" id="GO:0016192">
    <property type="term" value="P:vesicle-mediated transport"/>
    <property type="evidence" value="ECO:0007669"/>
    <property type="project" value="UniProtKB-KW"/>
</dbReference>
<protein>
    <submittedName>
        <fullName evidence="10">Uncharacterized protein</fullName>
    </submittedName>
</protein>
<evidence type="ECO:0000256" key="8">
    <source>
        <dbReference type="ARBA" id="ARBA00022927"/>
    </source>
</evidence>
<keyword evidence="3" id="KW-0813">Transport</keyword>
<keyword evidence="5" id="KW-0677">Repeat</keyword>
<keyword evidence="8" id="KW-0653">Protein transport</keyword>
<dbReference type="AlphaFoldDB" id="A0ABD1DHC0"/>
<dbReference type="GO" id="GO:0015031">
    <property type="term" value="P:protein transport"/>
    <property type="evidence" value="ECO:0007669"/>
    <property type="project" value="UniProtKB-KW"/>
</dbReference>
<comment type="similarity">
    <text evidence="2">Belongs to the WD repeat SEC31 family.</text>
</comment>
<keyword evidence="6" id="KW-0256">Endoplasmic reticulum</keyword>
<dbReference type="Proteomes" id="UP001562425">
    <property type="component" value="Unassembled WGS sequence"/>
</dbReference>